<proteinExistence type="predicted"/>
<evidence type="ECO:0008006" key="4">
    <source>
        <dbReference type="Google" id="ProtNLM"/>
    </source>
</evidence>
<organism evidence="2 3">
    <name type="scientific">Chania multitudinisentens RB-25</name>
    <dbReference type="NCBI Taxonomy" id="1441930"/>
    <lineage>
        <taxon>Bacteria</taxon>
        <taxon>Pseudomonadati</taxon>
        <taxon>Pseudomonadota</taxon>
        <taxon>Gammaproteobacteria</taxon>
        <taxon>Enterobacterales</taxon>
        <taxon>Yersiniaceae</taxon>
        <taxon>Chania</taxon>
    </lineage>
</organism>
<feature type="signal peptide" evidence="1">
    <location>
        <begin position="1"/>
        <end position="22"/>
    </location>
</feature>
<dbReference type="STRING" id="1441930.Z042_01865"/>
<protein>
    <recommendedName>
        <fullName evidence="4">Pilus assembly protein</fullName>
    </recommendedName>
</protein>
<dbReference type="Gene3D" id="2.60.40.10">
    <property type="entry name" value="Immunoglobulins"/>
    <property type="match status" value="1"/>
</dbReference>
<dbReference type="InterPro" id="IPR008962">
    <property type="entry name" value="PapD-like_sf"/>
</dbReference>
<keyword evidence="3" id="KW-1185">Reference proteome</keyword>
<evidence type="ECO:0000256" key="1">
    <source>
        <dbReference type="SAM" id="SignalP"/>
    </source>
</evidence>
<dbReference type="PATRIC" id="fig|1441930.4.peg.382"/>
<name>W0L959_9GAMM</name>
<feature type="chain" id="PRO_5004791918" description="Pilus assembly protein" evidence="1">
    <location>
        <begin position="23"/>
        <end position="227"/>
    </location>
</feature>
<dbReference type="InterPro" id="IPR013783">
    <property type="entry name" value="Ig-like_fold"/>
</dbReference>
<dbReference type="HOGENOM" id="CLU_106308_0_0_6"/>
<dbReference type="SUPFAM" id="SSF49354">
    <property type="entry name" value="PapD-like"/>
    <property type="match status" value="1"/>
</dbReference>
<gene>
    <name evidence="2" type="ORF">Z042_01865</name>
</gene>
<keyword evidence="1" id="KW-0732">Signal</keyword>
<evidence type="ECO:0000313" key="2">
    <source>
        <dbReference type="EMBL" id="AHG18520.1"/>
    </source>
</evidence>
<dbReference type="eggNOG" id="COG3121">
    <property type="taxonomic scope" value="Bacteria"/>
</dbReference>
<sequence length="227" mass="24513">MKTKVALLSIICLLTLSTLVQADGQLMVMPARSTVEGDQSRTVQVSNLGDKPLYLKIDLMRIENPGENPERKTAIGEITQPEMMASPAKLTLGPGQKRDINLVALKVPTRETLYRLYVVPVSSIKVVGNESKEKITAPLTFGVAYGVVVHHLPPTGARTQGWTHQCTANGLQLIATGNVSSRFRGLQATPAGSVSTEQKVFPGTPRVFPVISLKGNADDQPFDVRCP</sequence>
<reference evidence="2 3" key="1">
    <citation type="submission" date="2014-01" db="EMBL/GenBank/DDBJ databases">
        <title>Isolation of Serratia multitudinisentens RB-25 from Ex-Landfill site.</title>
        <authorList>
            <person name="Robson E.H.J."/>
        </authorList>
    </citation>
    <scope>NUCLEOTIDE SEQUENCE [LARGE SCALE GENOMIC DNA]</scope>
    <source>
        <strain evidence="2 3">RB-25</strain>
    </source>
</reference>
<dbReference type="KEGG" id="sfo:Z042_01865"/>
<accession>W0L959</accession>
<dbReference type="Proteomes" id="UP000019030">
    <property type="component" value="Chromosome"/>
</dbReference>
<dbReference type="AlphaFoldDB" id="W0L959"/>
<dbReference type="EMBL" id="CP007044">
    <property type="protein sequence ID" value="AHG18520.1"/>
    <property type="molecule type" value="Genomic_DNA"/>
</dbReference>
<reference evidence="2 3" key="2">
    <citation type="submission" date="2015-03" db="EMBL/GenBank/DDBJ databases">
        <authorList>
            <person name="Chan K.-G."/>
        </authorList>
    </citation>
    <scope>NUCLEOTIDE SEQUENCE [LARGE SCALE GENOMIC DNA]</scope>
    <source>
        <strain evidence="2 3">RB-25</strain>
    </source>
</reference>
<evidence type="ECO:0000313" key="3">
    <source>
        <dbReference type="Proteomes" id="UP000019030"/>
    </source>
</evidence>